<dbReference type="Gene3D" id="3.80.10.10">
    <property type="entry name" value="Ribonuclease Inhibitor"/>
    <property type="match status" value="1"/>
</dbReference>
<name>G2RGP2_THETT</name>
<sequence>MLSDYIPRCLDPTWLLRFLEHSARYVRAETRALVTCLDLRGFAVGAGPLFADGRSLSKALRLLSATWPRLRCLLLDRHPGLADLDALRVAPGSNSEPLLLLSIAHCRDELPPSFFASPHLKSLVYLDVSDIPGSLRGPLVQRTLCPANLPSLRILKAQKRELDNKTASLLFKVFKTQLWSVDLSGNKLTDGVFDDIHEYSFPEPSSRTGDFAVEGRVVHRTEGSGSFGRFCTVNESEWSVAFSHPHRFLADAPFYATHAHDGPEPPVNPRLSGQAKVRPDSADGIKKLFSGDAGSHAPLLEHLHELDVCREQQGITHLHLNGNKVSAAALGRFLRSSSGQLQHLECDSMSFNLPQHVPSTWLSKASLSGILGLAHLFRPVFSANLQALRIHHSLVTQLLSLELGGMSAMASLWVAETLLLPRAELAYPEAFVPDMNPRLQSLVLTQIPRYSAGPLIHKLIHFLKLASIQERAIQDIKATNRRGPATLLGLRHIRFEFEPDPRDALEDDVEIELPHDPAAVMDDYSKDFSFFGESNWSSEPSTTSKPSSMSTAAVERHSPRNPSEPRGQTCSCESARPESPHSPSSHESHPSTEATHLLHTWSWNAQTFTLPVWIGFRTADQCTPAVREYMRLLRAQPHLQADPVPASPCHVAAGVPPGELIFSAAWEAILVPPSPPPTPAALHFHSAAPLPPLPPPSATTVPDRSRNSCGFVPRPTRDQLSGMRDVLAAIKAYRAQTKRAYEELKRTAERDGGRGEVKLGEPHFHWTGRLEVSVEEGSSRYWDWR</sequence>
<feature type="compositionally biased region" description="Basic and acidic residues" evidence="1">
    <location>
        <begin position="575"/>
        <end position="590"/>
    </location>
</feature>
<protein>
    <recommendedName>
        <fullName evidence="4">Leucine rich repeat domain containing protein</fullName>
    </recommendedName>
</protein>
<dbReference type="eggNOG" id="ENOG502S6PB">
    <property type="taxonomic scope" value="Eukaryota"/>
</dbReference>
<dbReference type="Proteomes" id="UP000008181">
    <property type="component" value="Chromosome 6"/>
</dbReference>
<dbReference type="OrthoDB" id="5213490at2759"/>
<dbReference type="AlphaFoldDB" id="G2RGP2"/>
<proteinExistence type="predicted"/>
<evidence type="ECO:0000313" key="3">
    <source>
        <dbReference type="Proteomes" id="UP000008181"/>
    </source>
</evidence>
<feature type="compositionally biased region" description="Low complexity" evidence="1">
    <location>
        <begin position="537"/>
        <end position="551"/>
    </location>
</feature>
<gene>
    <name evidence="2" type="ORF">THITE_2123073</name>
</gene>
<reference evidence="2 3" key="1">
    <citation type="journal article" date="2011" name="Nat. Biotechnol.">
        <title>Comparative genomic analysis of the thermophilic biomass-degrading fungi Myceliophthora thermophila and Thielavia terrestris.</title>
        <authorList>
            <person name="Berka R.M."/>
            <person name="Grigoriev I.V."/>
            <person name="Otillar R."/>
            <person name="Salamov A."/>
            <person name="Grimwood J."/>
            <person name="Reid I."/>
            <person name="Ishmael N."/>
            <person name="John T."/>
            <person name="Darmond C."/>
            <person name="Moisan M.-C."/>
            <person name="Henrissat B."/>
            <person name="Coutinho P.M."/>
            <person name="Lombard V."/>
            <person name="Natvig D.O."/>
            <person name="Lindquist E."/>
            <person name="Schmutz J."/>
            <person name="Lucas S."/>
            <person name="Harris P."/>
            <person name="Powlowski J."/>
            <person name="Bellemare A."/>
            <person name="Taylor D."/>
            <person name="Butler G."/>
            <person name="de Vries R.P."/>
            <person name="Allijn I.E."/>
            <person name="van den Brink J."/>
            <person name="Ushinsky S."/>
            <person name="Storms R."/>
            <person name="Powell A.J."/>
            <person name="Paulsen I.T."/>
            <person name="Elbourne L.D.H."/>
            <person name="Baker S.E."/>
            <person name="Magnuson J."/>
            <person name="LaBoissiere S."/>
            <person name="Clutterbuck A.J."/>
            <person name="Martinez D."/>
            <person name="Wogulis M."/>
            <person name="de Leon A.L."/>
            <person name="Rey M.W."/>
            <person name="Tsang A."/>
        </authorList>
    </citation>
    <scope>NUCLEOTIDE SEQUENCE [LARGE SCALE GENOMIC DNA]</scope>
    <source>
        <strain evidence="3">ATCC 38088 / NRRL 8126</strain>
    </source>
</reference>
<feature type="region of interest" description="Disordered" evidence="1">
    <location>
        <begin position="534"/>
        <end position="593"/>
    </location>
</feature>
<accession>G2RGP2</accession>
<dbReference type="KEGG" id="ttt:THITE_2123073"/>
<dbReference type="InterPro" id="IPR032675">
    <property type="entry name" value="LRR_dom_sf"/>
</dbReference>
<evidence type="ECO:0000313" key="2">
    <source>
        <dbReference type="EMBL" id="AEO71074.1"/>
    </source>
</evidence>
<dbReference type="SUPFAM" id="SSF52047">
    <property type="entry name" value="RNI-like"/>
    <property type="match status" value="1"/>
</dbReference>
<dbReference type="EMBL" id="CP003014">
    <property type="protein sequence ID" value="AEO71074.1"/>
    <property type="molecule type" value="Genomic_DNA"/>
</dbReference>
<evidence type="ECO:0000256" key="1">
    <source>
        <dbReference type="SAM" id="MobiDB-lite"/>
    </source>
</evidence>
<dbReference type="GeneID" id="11523123"/>
<organism evidence="2 3">
    <name type="scientific">Thermothielavioides terrestris (strain ATCC 38088 / NRRL 8126)</name>
    <name type="common">Thielavia terrestris</name>
    <dbReference type="NCBI Taxonomy" id="578455"/>
    <lineage>
        <taxon>Eukaryota</taxon>
        <taxon>Fungi</taxon>
        <taxon>Dikarya</taxon>
        <taxon>Ascomycota</taxon>
        <taxon>Pezizomycotina</taxon>
        <taxon>Sordariomycetes</taxon>
        <taxon>Sordariomycetidae</taxon>
        <taxon>Sordariales</taxon>
        <taxon>Chaetomiaceae</taxon>
        <taxon>Thermothielavioides</taxon>
        <taxon>Thermothielavioides terrestris</taxon>
    </lineage>
</organism>
<keyword evidence="3" id="KW-1185">Reference proteome</keyword>
<dbReference type="HOGENOM" id="CLU_021422_1_0_1"/>
<evidence type="ECO:0008006" key="4">
    <source>
        <dbReference type="Google" id="ProtNLM"/>
    </source>
</evidence>
<dbReference type="RefSeq" id="XP_003657410.1">
    <property type="nucleotide sequence ID" value="XM_003657362.1"/>
</dbReference>